<accession>A0A1W2GZD1</accession>
<dbReference type="RefSeq" id="WP_084118911.1">
    <property type="nucleotide sequence ID" value="NZ_LT838813.1"/>
</dbReference>
<evidence type="ECO:0000256" key="1">
    <source>
        <dbReference type="SAM" id="MobiDB-lite"/>
    </source>
</evidence>
<proteinExistence type="predicted"/>
<dbReference type="EMBL" id="LT838813">
    <property type="protein sequence ID" value="SMD42065.1"/>
    <property type="molecule type" value="Genomic_DNA"/>
</dbReference>
<evidence type="ECO:0000313" key="3">
    <source>
        <dbReference type="Proteomes" id="UP000192333"/>
    </source>
</evidence>
<keyword evidence="3" id="KW-1185">Reference proteome</keyword>
<name>A0A1W2GZD1_9BACT</name>
<protein>
    <recommendedName>
        <fullName evidence="4">AsmA-like C-terminal region</fullName>
    </recommendedName>
</protein>
<dbReference type="Proteomes" id="UP000192333">
    <property type="component" value="Chromosome I"/>
</dbReference>
<evidence type="ECO:0000313" key="2">
    <source>
        <dbReference type="EMBL" id="SMD42065.1"/>
    </source>
</evidence>
<dbReference type="AlphaFoldDB" id="A0A1W2GZD1"/>
<evidence type="ECO:0008006" key="4">
    <source>
        <dbReference type="Google" id="ProtNLM"/>
    </source>
</evidence>
<dbReference type="OrthoDB" id="610933at2"/>
<gene>
    <name evidence="2" type="ORF">SAMN00777080_0602</name>
</gene>
<dbReference type="STRING" id="758820.SAMN00777080_0602"/>
<reference evidence="3" key="1">
    <citation type="submission" date="2017-04" db="EMBL/GenBank/DDBJ databases">
        <authorList>
            <person name="Varghese N."/>
            <person name="Submissions S."/>
        </authorList>
    </citation>
    <scope>NUCLEOTIDE SEQUENCE [LARGE SCALE GENOMIC DNA]</scope>
    <source>
        <strain evidence="3">DSM 16537</strain>
    </source>
</reference>
<feature type="region of interest" description="Disordered" evidence="1">
    <location>
        <begin position="551"/>
        <end position="594"/>
    </location>
</feature>
<sequence length="594" mass="68663">MKKFLIGLSVLIVLVVLVMRGIPYLINLYLNDNADRIVTNMITRTSDFGNHEVSFGEIKLNYNYSGTFLKIKNIKVSPSDSLDDKTVKVNLVADQINVTGFKWFPFLFQNTLSIDSALLDNIHIISSGPPIDSLFNEPRKPKSKKNKDYDLIEVENFELKNFSFEVENNLYDSIRMSLINMNVQLKTFQLTKEDLNDPKSLFHLGMAYGSIEEAEFHFDKFRQSIKVKDIELDTRQKSMNFGYLGLLNKLDKFVYTSLFKERQGWLQIDNAELQMRGVNFGNYFRNGVVEIDSIYANNFHLEVFTDKRIPEDFQKRPQMIHQIFKNLKQFFHVEHLLIDNAYIKIEEKPDNKSPRTGHIFFSDLNAHITNVSNYIERRGTNRTISIEAAAKLMGEGPLNATIKYDLEDPEGKFTLKGTLGRMDIRKLNTMIEPEAKASLKSGTIDRLDFNILANDFDGSGELIIRYRGLEIELLNRDFQHDQNLIRKVGSFLANKVIIKSNNPKTNGELVKGNVYFIRIPNKSMFNYWWQLIFSGLKSTITGDDIEEMRKKELAKRAKAKDSKEAATPKKDSENKKSMTNKEKRQARKEKKESN</sequence>
<organism evidence="2 3">
    <name type="scientific">Aquiflexum balticum DSM 16537</name>
    <dbReference type="NCBI Taxonomy" id="758820"/>
    <lineage>
        <taxon>Bacteria</taxon>
        <taxon>Pseudomonadati</taxon>
        <taxon>Bacteroidota</taxon>
        <taxon>Cytophagia</taxon>
        <taxon>Cytophagales</taxon>
        <taxon>Cyclobacteriaceae</taxon>
        <taxon>Aquiflexum</taxon>
    </lineage>
</organism>